<proteinExistence type="predicted"/>
<protein>
    <submittedName>
        <fullName evidence="2">Conjugal transfer pilus assembly protein TraW</fullName>
    </submittedName>
</protein>
<evidence type="ECO:0000313" key="2">
    <source>
        <dbReference type="EMBL" id="MBB6122854.1"/>
    </source>
</evidence>
<sequence length="238" mass="25886">MPGNRPSPSSTGQPGWTIVKFQSATVALLLLASIVVAATAHAATSTIGRTWPIVEPDALAEIEAQTAKLPPDLRAKYGPRSSWSAMKSASLALATKSQTRYVVPFYTLDTEIRLPTGELLYPKGYTFNPLSYVTLPQRLVVVHPRDLGWALKTARLTDFILLAAGSARDDDAITLSERTGRAMFILEERVKDRLNLTVAPVIIAQVGAKLELTEVRLDRMSRGPVVPPTSGTQRREAP</sequence>
<gene>
    <name evidence="2" type="ORF">FHS92_000561</name>
</gene>
<name>A0A841IWU9_9SPHN</name>
<dbReference type="RefSeq" id="WP_184077314.1">
    <property type="nucleotide sequence ID" value="NZ_JACIJP010000001.1"/>
</dbReference>
<evidence type="ECO:0000256" key="1">
    <source>
        <dbReference type="SAM" id="SignalP"/>
    </source>
</evidence>
<reference evidence="2 3" key="1">
    <citation type="submission" date="2020-08" db="EMBL/GenBank/DDBJ databases">
        <title>Genomic Encyclopedia of Type Strains, Phase IV (KMG-IV): sequencing the most valuable type-strain genomes for metagenomic binning, comparative biology and taxonomic classification.</title>
        <authorList>
            <person name="Goeker M."/>
        </authorList>
    </citation>
    <scope>NUCLEOTIDE SEQUENCE [LARGE SCALE GENOMIC DNA]</scope>
    <source>
        <strain evidence="2 3">DSM 102255</strain>
    </source>
</reference>
<dbReference type="Proteomes" id="UP000552700">
    <property type="component" value="Unassembled WGS sequence"/>
</dbReference>
<dbReference type="EMBL" id="JACIJP010000001">
    <property type="protein sequence ID" value="MBB6122854.1"/>
    <property type="molecule type" value="Genomic_DNA"/>
</dbReference>
<dbReference type="AlphaFoldDB" id="A0A841IWU9"/>
<accession>A0A841IWU9</accession>
<organism evidence="2 3">
    <name type="scientific">Sphingobium subterraneum</name>
    <dbReference type="NCBI Taxonomy" id="627688"/>
    <lineage>
        <taxon>Bacteria</taxon>
        <taxon>Pseudomonadati</taxon>
        <taxon>Pseudomonadota</taxon>
        <taxon>Alphaproteobacteria</taxon>
        <taxon>Sphingomonadales</taxon>
        <taxon>Sphingomonadaceae</taxon>
        <taxon>Sphingobium</taxon>
    </lineage>
</organism>
<keyword evidence="1" id="KW-0732">Signal</keyword>
<feature type="chain" id="PRO_5032733689" evidence="1">
    <location>
        <begin position="43"/>
        <end position="238"/>
    </location>
</feature>
<evidence type="ECO:0000313" key="3">
    <source>
        <dbReference type="Proteomes" id="UP000552700"/>
    </source>
</evidence>
<feature type="signal peptide" evidence="1">
    <location>
        <begin position="1"/>
        <end position="42"/>
    </location>
</feature>
<comment type="caution">
    <text evidence="2">The sequence shown here is derived from an EMBL/GenBank/DDBJ whole genome shotgun (WGS) entry which is preliminary data.</text>
</comment>
<keyword evidence="3" id="KW-1185">Reference proteome</keyword>